<reference evidence="1 2" key="1">
    <citation type="submission" date="2019-03" db="EMBL/GenBank/DDBJ databases">
        <title>Dyadobacter AR-3-6 sp. nov., isolated from arctic soil.</title>
        <authorList>
            <person name="Chaudhary D.K."/>
        </authorList>
    </citation>
    <scope>NUCLEOTIDE SEQUENCE [LARGE SCALE GENOMIC DNA]</scope>
    <source>
        <strain evidence="1 2">AR-3-6</strain>
    </source>
</reference>
<dbReference type="InterPro" id="IPR019619">
    <property type="entry name" value="DUF2490"/>
</dbReference>
<evidence type="ECO:0000313" key="1">
    <source>
        <dbReference type="EMBL" id="TDE17396.1"/>
    </source>
</evidence>
<protein>
    <submittedName>
        <fullName evidence="1">DUF2490 domain-containing protein</fullName>
    </submittedName>
</protein>
<proteinExistence type="predicted"/>
<dbReference type="EMBL" id="SMFL01000002">
    <property type="protein sequence ID" value="TDE17396.1"/>
    <property type="molecule type" value="Genomic_DNA"/>
</dbReference>
<dbReference type="OrthoDB" id="1118734at2"/>
<dbReference type="RefSeq" id="WP_131957262.1">
    <property type="nucleotide sequence ID" value="NZ_SMFL01000002.1"/>
</dbReference>
<keyword evidence="2" id="KW-1185">Reference proteome</keyword>
<dbReference type="Proteomes" id="UP000294850">
    <property type="component" value="Unassembled WGS sequence"/>
</dbReference>
<organism evidence="1 2">
    <name type="scientific">Dyadobacter psychrotolerans</name>
    <dbReference type="NCBI Taxonomy" id="2541721"/>
    <lineage>
        <taxon>Bacteria</taxon>
        <taxon>Pseudomonadati</taxon>
        <taxon>Bacteroidota</taxon>
        <taxon>Cytophagia</taxon>
        <taxon>Cytophagales</taxon>
        <taxon>Spirosomataceae</taxon>
        <taxon>Dyadobacter</taxon>
    </lineage>
</organism>
<dbReference type="AlphaFoldDB" id="A0A4R5DSE7"/>
<sequence>MKKPCLLFIFYLFPFAIFGQDVQYNGWLFWSHQQKLKKQWQINSDLQVRSAGQAKFVSNLLARAGLGYKLSDKQTILLGYTYFGSWEKENGELLYEPENRIYQQYQLENKFTKIEITNRLRYEQRFINTADQNVFAQRFRHYIQIQIPLISDAEFKKGLYTSIQNEIFLNVQGKNKINHHLYDQNRVYLGLGYRLSEKIEMESGYLFRYQIQEDQNVRNNILQLLLRTSY</sequence>
<dbReference type="Pfam" id="PF10677">
    <property type="entry name" value="DUF2490"/>
    <property type="match status" value="1"/>
</dbReference>
<comment type="caution">
    <text evidence="1">The sequence shown here is derived from an EMBL/GenBank/DDBJ whole genome shotgun (WGS) entry which is preliminary data.</text>
</comment>
<accession>A0A4R5DSE7</accession>
<evidence type="ECO:0000313" key="2">
    <source>
        <dbReference type="Proteomes" id="UP000294850"/>
    </source>
</evidence>
<name>A0A4R5DSE7_9BACT</name>
<gene>
    <name evidence="1" type="ORF">E0F88_05755</name>
</gene>